<feature type="signal peptide" evidence="6">
    <location>
        <begin position="1"/>
        <end position="18"/>
    </location>
</feature>
<evidence type="ECO:0000259" key="7">
    <source>
        <dbReference type="Pfam" id="PF09864"/>
    </source>
</evidence>
<evidence type="ECO:0000256" key="4">
    <source>
        <dbReference type="ARBA" id="ARBA00023288"/>
    </source>
</evidence>
<accession>A0A327WML1</accession>
<evidence type="ECO:0000256" key="2">
    <source>
        <dbReference type="ARBA" id="ARBA00023136"/>
    </source>
</evidence>
<keyword evidence="9" id="KW-1185">Reference proteome</keyword>
<dbReference type="OrthoDB" id="1273481at2"/>
<dbReference type="SUPFAM" id="SSF141488">
    <property type="entry name" value="YdhA-like"/>
    <property type="match status" value="1"/>
</dbReference>
<dbReference type="Gene3D" id="2.40.128.200">
    <property type="match status" value="1"/>
</dbReference>
<feature type="chain" id="PRO_5016452052" description="C-type lysozyme inhibitor domain-containing protein" evidence="6">
    <location>
        <begin position="19"/>
        <end position="116"/>
    </location>
</feature>
<reference evidence="8 9" key="1">
    <citation type="submission" date="2018-06" db="EMBL/GenBank/DDBJ databases">
        <title>Genomic Encyclopedia of Archaeal and Bacterial Type Strains, Phase II (KMG-II): from individual species to whole genera.</title>
        <authorList>
            <person name="Goeker M."/>
        </authorList>
    </citation>
    <scope>NUCLEOTIDE SEQUENCE [LARGE SCALE GENOMIC DNA]</scope>
    <source>
        <strain evidence="8 9">DSM 21851</strain>
    </source>
</reference>
<dbReference type="Pfam" id="PF09864">
    <property type="entry name" value="MliC"/>
    <property type="match status" value="1"/>
</dbReference>
<dbReference type="RefSeq" id="WP_111630766.1">
    <property type="nucleotide sequence ID" value="NZ_QLMC01000006.1"/>
</dbReference>
<dbReference type="Proteomes" id="UP000248790">
    <property type="component" value="Unassembled WGS sequence"/>
</dbReference>
<evidence type="ECO:0000256" key="3">
    <source>
        <dbReference type="ARBA" id="ARBA00023139"/>
    </source>
</evidence>
<feature type="domain" description="C-type lysozyme inhibitor" evidence="7">
    <location>
        <begin position="55"/>
        <end position="110"/>
    </location>
</feature>
<evidence type="ECO:0000313" key="9">
    <source>
        <dbReference type="Proteomes" id="UP000248790"/>
    </source>
</evidence>
<gene>
    <name evidence="8" type="ORF">LX87_04755</name>
</gene>
<dbReference type="InterPro" id="IPR036328">
    <property type="entry name" value="MliC_sf"/>
</dbReference>
<sequence length="116" mass="12715">MKSILFTLNLFLSVAIYACQSSEETGKQPPGQTAAEQPTADSILRDTLTNSQGIKLAMAYNNANRTATFVLAGEVIHLKQDTLAAGIKYRNAEYEYTEHQGTMTLKKGDKIVFSNP</sequence>
<protein>
    <recommendedName>
        <fullName evidence="7">C-type lysozyme inhibitor domain-containing protein</fullName>
    </recommendedName>
</protein>
<evidence type="ECO:0000256" key="1">
    <source>
        <dbReference type="ARBA" id="ARBA00022729"/>
    </source>
</evidence>
<dbReference type="InterPro" id="IPR018660">
    <property type="entry name" value="MliC"/>
</dbReference>
<feature type="compositionally biased region" description="Polar residues" evidence="5">
    <location>
        <begin position="30"/>
        <end position="40"/>
    </location>
</feature>
<keyword evidence="2" id="KW-0472">Membrane</keyword>
<dbReference type="EMBL" id="QLMC01000006">
    <property type="protein sequence ID" value="RAJ93243.1"/>
    <property type="molecule type" value="Genomic_DNA"/>
</dbReference>
<feature type="region of interest" description="Disordered" evidence="5">
    <location>
        <begin position="23"/>
        <end position="42"/>
    </location>
</feature>
<name>A0A327WML1_LARAB</name>
<evidence type="ECO:0000256" key="6">
    <source>
        <dbReference type="SAM" id="SignalP"/>
    </source>
</evidence>
<evidence type="ECO:0000256" key="5">
    <source>
        <dbReference type="SAM" id="MobiDB-lite"/>
    </source>
</evidence>
<dbReference type="AlphaFoldDB" id="A0A327WML1"/>
<proteinExistence type="predicted"/>
<keyword evidence="4" id="KW-0449">Lipoprotein</keyword>
<keyword evidence="1 6" id="KW-0732">Signal</keyword>
<dbReference type="PROSITE" id="PS51257">
    <property type="entry name" value="PROKAR_LIPOPROTEIN"/>
    <property type="match status" value="1"/>
</dbReference>
<evidence type="ECO:0000313" key="8">
    <source>
        <dbReference type="EMBL" id="RAJ93243.1"/>
    </source>
</evidence>
<organism evidence="8 9">
    <name type="scientific">Larkinella arboricola</name>
    <dbReference type="NCBI Taxonomy" id="643671"/>
    <lineage>
        <taxon>Bacteria</taxon>
        <taxon>Pseudomonadati</taxon>
        <taxon>Bacteroidota</taxon>
        <taxon>Cytophagia</taxon>
        <taxon>Cytophagales</taxon>
        <taxon>Spirosomataceae</taxon>
        <taxon>Larkinella</taxon>
    </lineage>
</organism>
<keyword evidence="3" id="KW-0564">Palmitate</keyword>
<comment type="caution">
    <text evidence="8">The sequence shown here is derived from an EMBL/GenBank/DDBJ whole genome shotgun (WGS) entry which is preliminary data.</text>
</comment>